<dbReference type="Proteomes" id="UP001549749">
    <property type="component" value="Unassembled WGS sequence"/>
</dbReference>
<evidence type="ECO:0000256" key="5">
    <source>
        <dbReference type="ARBA" id="ARBA00023136"/>
    </source>
</evidence>
<evidence type="ECO:0000313" key="10">
    <source>
        <dbReference type="Proteomes" id="UP001549749"/>
    </source>
</evidence>
<dbReference type="Pfam" id="PF12704">
    <property type="entry name" value="MacB_PCD"/>
    <property type="match status" value="2"/>
</dbReference>
<dbReference type="EMBL" id="JBEXAC010000002">
    <property type="protein sequence ID" value="MET7000073.1"/>
    <property type="molecule type" value="Genomic_DNA"/>
</dbReference>
<gene>
    <name evidence="9" type="ORF">ABR189_21970</name>
</gene>
<accession>A0ABV2TAM8</accession>
<feature type="transmembrane region" description="Helical" evidence="6">
    <location>
        <begin position="757"/>
        <end position="779"/>
    </location>
</feature>
<feature type="transmembrane region" description="Helical" evidence="6">
    <location>
        <begin position="427"/>
        <end position="446"/>
    </location>
</feature>
<feature type="domain" description="ABC3 transporter permease C-terminal" evidence="7">
    <location>
        <begin position="288"/>
        <end position="405"/>
    </location>
</feature>
<feature type="transmembrane region" description="Helical" evidence="6">
    <location>
        <begin position="21"/>
        <end position="43"/>
    </location>
</feature>
<dbReference type="InterPro" id="IPR025857">
    <property type="entry name" value="MacB_PCD"/>
</dbReference>
<feature type="domain" description="ABC3 transporter permease C-terminal" evidence="7">
    <location>
        <begin position="676"/>
        <end position="789"/>
    </location>
</feature>
<evidence type="ECO:0000259" key="8">
    <source>
        <dbReference type="Pfam" id="PF12704"/>
    </source>
</evidence>
<evidence type="ECO:0000256" key="1">
    <source>
        <dbReference type="ARBA" id="ARBA00004651"/>
    </source>
</evidence>
<dbReference type="PANTHER" id="PTHR30572:SF18">
    <property type="entry name" value="ABC-TYPE MACROLIDE FAMILY EXPORT SYSTEM PERMEASE COMPONENT 2"/>
    <property type="match status" value="1"/>
</dbReference>
<feature type="transmembrane region" description="Helical" evidence="6">
    <location>
        <begin position="376"/>
        <end position="406"/>
    </location>
</feature>
<evidence type="ECO:0000259" key="7">
    <source>
        <dbReference type="Pfam" id="PF02687"/>
    </source>
</evidence>
<dbReference type="InterPro" id="IPR050250">
    <property type="entry name" value="Macrolide_Exporter_MacB"/>
</dbReference>
<keyword evidence="3 6" id="KW-0812">Transmembrane</keyword>
<feature type="transmembrane region" description="Helical" evidence="6">
    <location>
        <begin position="286"/>
        <end position="310"/>
    </location>
</feature>
<evidence type="ECO:0000256" key="3">
    <source>
        <dbReference type="ARBA" id="ARBA00022692"/>
    </source>
</evidence>
<keyword evidence="2" id="KW-1003">Cell membrane</keyword>
<sequence length="796" mass="88701">MIRNYLKTAFRSLWRNKGYTFINVAGLTTGITVCLIIFIVIRFELSFDAFHPKKDRIYRVMLKNGKGETASSIPAPMPAALKSDVPSLEVAPLFALSDIQIAVPGTNGEVSKRFKEDKGVVYTSPSFFEMFNFPWLAGNPATALKEPNSTVITQAIAEKYFGNWKNAMGKSLNIENGLIVTVTGILANIPTNTDFQFRMVLPYHRTGLSASKDWISINSAHTCYVMLPGNTTAAAIDKQLDVFAKKYRPADNLYSYALQSLGDVHFDSTTLNFSERSISHERIRTLWLIAAFILGIACVNFINLSTAQAVNRSKEIGVRKVLGSNKGQIHLQFLMETFMLVLIAVVMAVGIAGMVLKPVGNMLGITLSLHLLFTPVILLFLLITTLIVTFLAGFYPALVLSGFNPLAALKSRFAAKNTTGISLRRGLVIFQFIIAQVLIIGTLLLIKQLDYFTKTPMGFNSTAVVNVPFRNDSANISKLNYLRNQLLQVKEVSQVSFNSAPPASIGNWWTGIRFNHAVKETDFSIISKWVDTDYLSIYQIQLLAGRNITTTDSIKEFLINETLVKKLGYHDPGEVLHKEIDLWDGFIKGTVVGVVKDFHSESLKEAIAPLFIASRKEVYNQAAIRISTAQLPAAIKNIEKLWAATFPNLIFEYQFTDDQIANFYQEENQLSQLYKTFSLIAIFLSCLGLYGLVSFMTTQRIKEVGIRKVLGASAGSIVYLFSKEFVILIIIAFFMAAPIAWYIMHQWLQHFVYHIDISWWIFVAGGAGSVIIALTTISFKALKAAFTNPVDSLRSE</sequence>
<dbReference type="PANTHER" id="PTHR30572">
    <property type="entry name" value="MEMBRANE COMPONENT OF TRANSPORTER-RELATED"/>
    <property type="match status" value="1"/>
</dbReference>
<feature type="domain" description="MacB-like periplasmic core" evidence="8">
    <location>
        <begin position="438"/>
        <end position="638"/>
    </location>
</feature>
<keyword evidence="4 6" id="KW-1133">Transmembrane helix</keyword>
<evidence type="ECO:0000313" key="9">
    <source>
        <dbReference type="EMBL" id="MET7000073.1"/>
    </source>
</evidence>
<evidence type="ECO:0000256" key="2">
    <source>
        <dbReference type="ARBA" id="ARBA00022475"/>
    </source>
</evidence>
<keyword evidence="10" id="KW-1185">Reference proteome</keyword>
<protein>
    <submittedName>
        <fullName evidence="9">ABC transporter permease</fullName>
    </submittedName>
</protein>
<comment type="caution">
    <text evidence="9">The sequence shown here is derived from an EMBL/GenBank/DDBJ whole genome shotgun (WGS) entry which is preliminary data.</text>
</comment>
<comment type="subcellular location">
    <subcellularLocation>
        <location evidence="1">Cell membrane</location>
        <topology evidence="1">Multi-pass membrane protein</topology>
    </subcellularLocation>
</comment>
<reference evidence="9 10" key="1">
    <citation type="submission" date="2024-06" db="EMBL/GenBank/DDBJ databases">
        <title>Chitinophaga defluvii sp. nov., isolated from municipal sewage.</title>
        <authorList>
            <person name="Zhang L."/>
        </authorList>
    </citation>
    <scope>NUCLEOTIDE SEQUENCE [LARGE SCALE GENOMIC DNA]</scope>
    <source>
        <strain evidence="9 10">H8</strain>
    </source>
</reference>
<dbReference type="InterPro" id="IPR003838">
    <property type="entry name" value="ABC3_permease_C"/>
</dbReference>
<feature type="transmembrane region" description="Helical" evidence="6">
    <location>
        <begin position="677"/>
        <end position="698"/>
    </location>
</feature>
<name>A0ABV2TAM8_9BACT</name>
<feature type="domain" description="MacB-like periplasmic core" evidence="8">
    <location>
        <begin position="20"/>
        <end position="240"/>
    </location>
</feature>
<evidence type="ECO:0000256" key="6">
    <source>
        <dbReference type="SAM" id="Phobius"/>
    </source>
</evidence>
<feature type="transmembrane region" description="Helical" evidence="6">
    <location>
        <begin position="331"/>
        <end position="356"/>
    </location>
</feature>
<keyword evidence="5 6" id="KW-0472">Membrane</keyword>
<dbReference type="Pfam" id="PF02687">
    <property type="entry name" value="FtsX"/>
    <property type="match status" value="2"/>
</dbReference>
<organism evidence="9 10">
    <name type="scientific">Chitinophaga defluvii</name>
    <dbReference type="NCBI Taxonomy" id="3163343"/>
    <lineage>
        <taxon>Bacteria</taxon>
        <taxon>Pseudomonadati</taxon>
        <taxon>Bacteroidota</taxon>
        <taxon>Chitinophagia</taxon>
        <taxon>Chitinophagales</taxon>
        <taxon>Chitinophagaceae</taxon>
        <taxon>Chitinophaga</taxon>
    </lineage>
</organism>
<feature type="transmembrane region" description="Helical" evidence="6">
    <location>
        <begin position="725"/>
        <end position="745"/>
    </location>
</feature>
<proteinExistence type="predicted"/>
<dbReference type="RefSeq" id="WP_354662633.1">
    <property type="nucleotide sequence ID" value="NZ_JBEXAC010000002.1"/>
</dbReference>
<evidence type="ECO:0000256" key="4">
    <source>
        <dbReference type="ARBA" id="ARBA00022989"/>
    </source>
</evidence>